<gene>
    <name evidence="1" type="ORF">IF1G_11249</name>
</gene>
<reference evidence="1 2" key="1">
    <citation type="journal article" date="2019" name="Appl. Microbiol. Biotechnol.">
        <title>Genome sequence of Isaria javanica and comparative genome analysis insights into family S53 peptidase evolution in fungal entomopathogens.</title>
        <authorList>
            <person name="Lin R."/>
            <person name="Zhang X."/>
            <person name="Xin B."/>
            <person name="Zou M."/>
            <person name="Gao Y."/>
            <person name="Qin F."/>
            <person name="Hu Q."/>
            <person name="Xie B."/>
            <person name="Cheng X."/>
        </authorList>
    </citation>
    <scope>NUCLEOTIDE SEQUENCE [LARGE SCALE GENOMIC DNA]</scope>
    <source>
        <strain evidence="1 2">IJ1G</strain>
    </source>
</reference>
<name>A0A545UKT9_9HYPO</name>
<dbReference type="Proteomes" id="UP000315783">
    <property type="component" value="Unassembled WGS sequence"/>
</dbReference>
<accession>A0A545UKT9</accession>
<keyword evidence="2" id="KW-1185">Reference proteome</keyword>
<protein>
    <submittedName>
        <fullName evidence="1">Uncharacterized protein</fullName>
    </submittedName>
</protein>
<dbReference type="EMBL" id="SPUK01000038">
    <property type="protein sequence ID" value="TQV90077.1"/>
    <property type="molecule type" value="Genomic_DNA"/>
</dbReference>
<proteinExistence type="predicted"/>
<dbReference type="AlphaFoldDB" id="A0A545UKT9"/>
<evidence type="ECO:0000313" key="1">
    <source>
        <dbReference type="EMBL" id="TQV90077.1"/>
    </source>
</evidence>
<organism evidence="1 2">
    <name type="scientific">Cordyceps javanica</name>
    <dbReference type="NCBI Taxonomy" id="43265"/>
    <lineage>
        <taxon>Eukaryota</taxon>
        <taxon>Fungi</taxon>
        <taxon>Dikarya</taxon>
        <taxon>Ascomycota</taxon>
        <taxon>Pezizomycotina</taxon>
        <taxon>Sordariomycetes</taxon>
        <taxon>Hypocreomycetidae</taxon>
        <taxon>Hypocreales</taxon>
        <taxon>Cordycipitaceae</taxon>
        <taxon>Cordyceps</taxon>
    </lineage>
</organism>
<comment type="caution">
    <text evidence="1">The sequence shown here is derived from an EMBL/GenBank/DDBJ whole genome shotgun (WGS) entry which is preliminary data.</text>
</comment>
<sequence length="68" mass="7653">MTVAGDGTNITLETARAEGWKISVRSNQRHNILAHRDWLSDHTKPAPLDDATLWKLRAAGTCRDWTKP</sequence>
<evidence type="ECO:0000313" key="2">
    <source>
        <dbReference type="Proteomes" id="UP000315783"/>
    </source>
</evidence>